<gene>
    <name evidence="1" type="ORF">Mth01_14800</name>
</gene>
<dbReference type="EMBL" id="BOOG01000013">
    <property type="protein sequence ID" value="GIH69227.1"/>
    <property type="molecule type" value="Genomic_DNA"/>
</dbReference>
<sequence>MVTPAAPDAVLIVDGVFAFRPEIDEHWDFRIWLDVSPETSIRRGADRDQDWAGSQAEAVHRDRYLPAERLYIAEVDPLRLVDLVIDNTLFDKPQITQAPHHRG</sequence>
<accession>A0A8J3VY92</accession>
<evidence type="ECO:0000313" key="2">
    <source>
        <dbReference type="Proteomes" id="UP000610966"/>
    </source>
</evidence>
<proteinExistence type="predicted"/>
<name>A0A8J3VY92_9ACTN</name>
<dbReference type="SUPFAM" id="SSF52540">
    <property type="entry name" value="P-loop containing nucleoside triphosphate hydrolases"/>
    <property type="match status" value="1"/>
</dbReference>
<organism evidence="1 2">
    <name type="scientific">Sphaerimonospora thailandensis</name>
    <dbReference type="NCBI Taxonomy" id="795644"/>
    <lineage>
        <taxon>Bacteria</taxon>
        <taxon>Bacillati</taxon>
        <taxon>Actinomycetota</taxon>
        <taxon>Actinomycetes</taxon>
        <taxon>Streptosporangiales</taxon>
        <taxon>Streptosporangiaceae</taxon>
        <taxon>Sphaerimonospora</taxon>
    </lineage>
</organism>
<dbReference type="Gene3D" id="3.40.50.300">
    <property type="entry name" value="P-loop containing nucleotide triphosphate hydrolases"/>
    <property type="match status" value="1"/>
</dbReference>
<reference evidence="1" key="1">
    <citation type="submission" date="2021-01" db="EMBL/GenBank/DDBJ databases">
        <title>Whole genome shotgun sequence of Sphaerimonospora thailandensis NBRC 107569.</title>
        <authorList>
            <person name="Komaki H."/>
            <person name="Tamura T."/>
        </authorList>
    </citation>
    <scope>NUCLEOTIDE SEQUENCE</scope>
    <source>
        <strain evidence="1">NBRC 107569</strain>
    </source>
</reference>
<dbReference type="InterPro" id="IPR027417">
    <property type="entry name" value="P-loop_NTPase"/>
</dbReference>
<dbReference type="Proteomes" id="UP000610966">
    <property type="component" value="Unassembled WGS sequence"/>
</dbReference>
<evidence type="ECO:0008006" key="3">
    <source>
        <dbReference type="Google" id="ProtNLM"/>
    </source>
</evidence>
<keyword evidence="2" id="KW-1185">Reference proteome</keyword>
<comment type="caution">
    <text evidence="1">The sequence shown here is derived from an EMBL/GenBank/DDBJ whole genome shotgun (WGS) entry which is preliminary data.</text>
</comment>
<evidence type="ECO:0000313" key="1">
    <source>
        <dbReference type="EMBL" id="GIH69227.1"/>
    </source>
</evidence>
<protein>
    <recommendedName>
        <fullName evidence="3">Uridine kinase</fullName>
    </recommendedName>
</protein>
<dbReference type="AlphaFoldDB" id="A0A8J3VY92"/>